<organism evidence="1 2">
    <name type="scientific">Perkinsus olseni</name>
    <name type="common">Perkinsus atlanticus</name>
    <dbReference type="NCBI Taxonomy" id="32597"/>
    <lineage>
        <taxon>Eukaryota</taxon>
        <taxon>Sar</taxon>
        <taxon>Alveolata</taxon>
        <taxon>Perkinsozoa</taxon>
        <taxon>Perkinsea</taxon>
        <taxon>Perkinsida</taxon>
        <taxon>Perkinsidae</taxon>
        <taxon>Perkinsus</taxon>
    </lineage>
</organism>
<accession>A0A7J6PZ65</accession>
<dbReference type="AlphaFoldDB" id="A0A7J6PZ65"/>
<dbReference type="Proteomes" id="UP000553632">
    <property type="component" value="Unassembled WGS sequence"/>
</dbReference>
<evidence type="ECO:0000313" key="1">
    <source>
        <dbReference type="EMBL" id="KAF4701302.1"/>
    </source>
</evidence>
<name>A0A7J6PZ65_PEROL</name>
<protein>
    <submittedName>
        <fullName evidence="1">Uncharacterized protein</fullName>
    </submittedName>
</protein>
<comment type="caution">
    <text evidence="1">The sequence shown here is derived from an EMBL/GenBank/DDBJ whole genome shotgun (WGS) entry which is preliminary data.</text>
</comment>
<proteinExistence type="predicted"/>
<reference evidence="1 2" key="1">
    <citation type="submission" date="2020-04" db="EMBL/GenBank/DDBJ databases">
        <title>Perkinsus olseni comparative genomics.</title>
        <authorList>
            <person name="Bogema D.R."/>
        </authorList>
    </citation>
    <scope>NUCLEOTIDE SEQUENCE [LARGE SCALE GENOMIC DNA]</scope>
    <source>
        <strain evidence="1 2">ATCC PRA-207</strain>
    </source>
</reference>
<sequence length="114" mass="12259">MTVVTSPVAAYRTSSLARTTTTRNMFLALAMTTSDAEAGMTSTLTTTTKETGMHMGEAAAPAASPDVSFVKPRHNGTTADSIYRTLQEDAAILGYRFGSPEFVNYLFVRGLRNL</sequence>
<feature type="non-terminal residue" evidence="1">
    <location>
        <position position="1"/>
    </location>
</feature>
<dbReference type="EMBL" id="JABANO010036742">
    <property type="protein sequence ID" value="KAF4701302.1"/>
    <property type="molecule type" value="Genomic_DNA"/>
</dbReference>
<gene>
    <name evidence="1" type="ORF">FOZ63_024430</name>
</gene>
<keyword evidence="2" id="KW-1185">Reference proteome</keyword>
<evidence type="ECO:0000313" key="2">
    <source>
        <dbReference type="Proteomes" id="UP000553632"/>
    </source>
</evidence>